<dbReference type="Proteomes" id="UP001597510">
    <property type="component" value="Unassembled WGS sequence"/>
</dbReference>
<evidence type="ECO:0000313" key="4">
    <source>
        <dbReference type="EMBL" id="MFD2522549.1"/>
    </source>
</evidence>
<dbReference type="PANTHER" id="PTHR46401:SF2">
    <property type="entry name" value="GLYCOSYLTRANSFERASE WBBK-RELATED"/>
    <property type="match status" value="1"/>
</dbReference>
<keyword evidence="1" id="KW-0808">Transferase</keyword>
<dbReference type="EMBL" id="JBHULC010000021">
    <property type="protein sequence ID" value="MFD2522549.1"/>
    <property type="molecule type" value="Genomic_DNA"/>
</dbReference>
<dbReference type="Gene3D" id="3.40.50.2000">
    <property type="entry name" value="Glycogen Phosphorylase B"/>
    <property type="match status" value="2"/>
</dbReference>
<name>A0ABW5JAG7_9BACT</name>
<reference evidence="5" key="1">
    <citation type="journal article" date="2019" name="Int. J. Syst. Evol. Microbiol.">
        <title>The Global Catalogue of Microorganisms (GCM) 10K type strain sequencing project: providing services to taxonomists for standard genome sequencing and annotation.</title>
        <authorList>
            <consortium name="The Broad Institute Genomics Platform"/>
            <consortium name="The Broad Institute Genome Sequencing Center for Infectious Disease"/>
            <person name="Wu L."/>
            <person name="Ma J."/>
        </authorList>
    </citation>
    <scope>NUCLEOTIDE SEQUENCE [LARGE SCALE GENOMIC DNA]</scope>
    <source>
        <strain evidence="5">KCTC 52344</strain>
    </source>
</reference>
<feature type="domain" description="Glycosyl transferase family 1" evidence="2">
    <location>
        <begin position="189"/>
        <end position="348"/>
    </location>
</feature>
<organism evidence="4 5">
    <name type="scientific">Emticicia soli</name>
    <dbReference type="NCBI Taxonomy" id="2027878"/>
    <lineage>
        <taxon>Bacteria</taxon>
        <taxon>Pseudomonadati</taxon>
        <taxon>Bacteroidota</taxon>
        <taxon>Cytophagia</taxon>
        <taxon>Cytophagales</taxon>
        <taxon>Leadbetterellaceae</taxon>
        <taxon>Emticicia</taxon>
    </lineage>
</organism>
<comment type="caution">
    <text evidence="4">The sequence shown here is derived from an EMBL/GenBank/DDBJ whole genome shotgun (WGS) entry which is preliminary data.</text>
</comment>
<keyword evidence="5" id="KW-1185">Reference proteome</keyword>
<evidence type="ECO:0000259" key="2">
    <source>
        <dbReference type="Pfam" id="PF00534"/>
    </source>
</evidence>
<feature type="domain" description="Glycosyltransferase subfamily 4-like N-terminal" evidence="3">
    <location>
        <begin position="15"/>
        <end position="175"/>
    </location>
</feature>
<proteinExistence type="predicted"/>
<gene>
    <name evidence="4" type="ORF">ACFSR2_16745</name>
</gene>
<sequence length="371" mass="42724">MKVLFDHQSFSGAKFGGVARYFYDLMHNLKYHQGVQVSLSLLFSNNEYLKNADVKKPMPFGYFLGPGLTNTLFSHINRANSAFQITRHNYDIFHPTYFNDYFKTFLGKTPYVITHHDAIPEKFGDKYASLDGFTKDYKQRVLDNAARIIAVSENTKNDLLEIFNIAPEKIDVVHHSTHFATYKPDDDFDIATPERYLLYVGNRDNYKNFDVFLRAIAPILKKQPDLHLMCAGNGKFTDIEQKLFYELGIHKQVLHQEIQNDDVLYRIYQKATAFVYPSLYEGFGIPILEAFACGCPVVLSNTSCFPEVAQNAALYFDPKNRENITHEVERLLDNAELKLELVKKGYERLKDFSPGNTARKTLDTYKKVLGK</sequence>
<evidence type="ECO:0000313" key="5">
    <source>
        <dbReference type="Proteomes" id="UP001597510"/>
    </source>
</evidence>
<evidence type="ECO:0000256" key="1">
    <source>
        <dbReference type="ARBA" id="ARBA00022679"/>
    </source>
</evidence>
<dbReference type="InterPro" id="IPR028098">
    <property type="entry name" value="Glyco_trans_4-like_N"/>
</dbReference>
<dbReference type="SUPFAM" id="SSF53756">
    <property type="entry name" value="UDP-Glycosyltransferase/glycogen phosphorylase"/>
    <property type="match status" value="1"/>
</dbReference>
<dbReference type="InterPro" id="IPR001296">
    <property type="entry name" value="Glyco_trans_1"/>
</dbReference>
<dbReference type="Pfam" id="PF13439">
    <property type="entry name" value="Glyco_transf_4"/>
    <property type="match status" value="1"/>
</dbReference>
<accession>A0ABW5JAG7</accession>
<dbReference type="CDD" id="cd03809">
    <property type="entry name" value="GT4_MtfB-like"/>
    <property type="match status" value="1"/>
</dbReference>
<protein>
    <submittedName>
        <fullName evidence="4">Glycosyltransferase family 4 protein</fullName>
    </submittedName>
</protein>
<dbReference type="RefSeq" id="WP_340237513.1">
    <property type="nucleotide sequence ID" value="NZ_JBBEWC010000008.1"/>
</dbReference>
<evidence type="ECO:0000259" key="3">
    <source>
        <dbReference type="Pfam" id="PF13439"/>
    </source>
</evidence>
<dbReference type="PANTHER" id="PTHR46401">
    <property type="entry name" value="GLYCOSYLTRANSFERASE WBBK-RELATED"/>
    <property type="match status" value="1"/>
</dbReference>
<dbReference type="Pfam" id="PF00534">
    <property type="entry name" value="Glycos_transf_1"/>
    <property type="match status" value="1"/>
</dbReference>